<evidence type="ECO:0000313" key="2">
    <source>
        <dbReference type="Proteomes" id="UP000263200"/>
    </source>
</evidence>
<organism evidence="1 2">
    <name type="scientific">Gordonia phage Skysand</name>
    <dbReference type="NCBI Taxonomy" id="2301559"/>
    <lineage>
        <taxon>Viruses</taxon>
        <taxon>Duplodnaviria</taxon>
        <taxon>Heunggongvirae</taxon>
        <taxon>Uroviricota</taxon>
        <taxon>Caudoviricetes</taxon>
        <taxon>Zierdtviridae</taxon>
        <taxon>Emilbogenvirinae</taxon>
        <taxon>Skysandvirus</taxon>
        <taxon>Skysandvirus skysand</taxon>
    </lineage>
</organism>
<evidence type="ECO:0000313" key="1">
    <source>
        <dbReference type="EMBL" id="AXQ62127.1"/>
    </source>
</evidence>
<dbReference type="GeneID" id="65115831"/>
<dbReference type="Proteomes" id="UP000263200">
    <property type="component" value="Segment"/>
</dbReference>
<proteinExistence type="predicted"/>
<gene>
    <name evidence="1" type="primary">94</name>
    <name evidence="1" type="ORF">SEA_SKYSAND_94</name>
</gene>
<accession>A0A385DTN9</accession>
<dbReference type="EMBL" id="MH669013">
    <property type="protein sequence ID" value="AXQ62127.1"/>
    <property type="molecule type" value="Genomic_DNA"/>
</dbReference>
<dbReference type="KEGG" id="vg:65115831"/>
<reference evidence="1 2" key="1">
    <citation type="submission" date="2018-07" db="EMBL/GenBank/DDBJ databases">
        <authorList>
            <person name="Paudel S."/>
            <person name="Allison O."/>
            <person name="Bailey A.D."/>
            <person name="Brown D.S."/>
            <person name="Bonilla M.E."/>
            <person name="Bonilla Y.V."/>
            <person name="Cates D."/>
            <person name="Carrothers E.I."/>
            <person name="Chibueze J."/>
            <person name="Davis M.L."/>
            <person name="DelaEspriella B.L."/>
            <person name="Draper A."/>
            <person name="Fleury J.A."/>
            <person name="Guzman S."/>
            <person name="Hibbitts D."/>
            <person name="Johnson I.J."/>
            <person name="Liu A."/>
            <person name="McGeady S.J."/>
            <person name="Nelson T.K."/>
            <person name="Parrish M.E."/>
            <person name="Pete A.B."/>
            <person name="Reed J."/>
            <person name="Burgos S.B."/>
            <person name="Summer D.S."/>
            <person name="Washington A.O."/>
            <person name="Belay S."/>
            <person name="Gibbs K.A."/>
            <person name="Guillen V.E."/>
            <person name="Modlin S.E."/>
            <person name="Buchser W.J."/>
            <person name="Forsyth M.H."/>
            <person name="Saha M.S."/>
            <person name="Butela K.A."/>
            <person name="Garlena R.A."/>
            <person name="Russell D.A."/>
            <person name="Pope W.H."/>
            <person name="Jacobs-Sera D."/>
            <person name="Hatfull G.F."/>
        </authorList>
    </citation>
    <scope>NUCLEOTIDE SEQUENCE [LARGE SCALE GENOMIC DNA]</scope>
</reference>
<keyword evidence="2" id="KW-1185">Reference proteome</keyword>
<protein>
    <submittedName>
        <fullName evidence="1">Uncharacterized protein</fullName>
    </submittedName>
</protein>
<sequence>MTPSLTCRNVFPVRQKPTERQAMYLLETATETTAYATYELARAAQLAHPERLGSSISAA</sequence>
<name>A0A385DTN9_9CAUD</name>
<dbReference type="RefSeq" id="YP_010098162.1">
    <property type="nucleotide sequence ID" value="NC_055764.1"/>
</dbReference>